<dbReference type="Pfam" id="PF01336">
    <property type="entry name" value="tRNA_anti-codon"/>
    <property type="match status" value="1"/>
</dbReference>
<dbReference type="GO" id="GO:0140096">
    <property type="term" value="F:catalytic activity, acting on a protein"/>
    <property type="evidence" value="ECO:0007669"/>
    <property type="project" value="UniProtKB-ARBA"/>
</dbReference>
<gene>
    <name evidence="9" type="primary">asnS</name>
    <name evidence="12" type="ORF">CE561_07015</name>
    <name evidence="11" type="ORF">Thert_03332</name>
</gene>
<dbReference type="PANTHER" id="PTHR22594">
    <property type="entry name" value="ASPARTYL/LYSYL-TRNA SYNTHETASE"/>
    <property type="match status" value="1"/>
</dbReference>
<dbReference type="GO" id="GO:0004816">
    <property type="term" value="F:asparagine-tRNA ligase activity"/>
    <property type="evidence" value="ECO:0007669"/>
    <property type="project" value="UniProtKB-UniRule"/>
</dbReference>
<dbReference type="InterPro" id="IPR004365">
    <property type="entry name" value="NA-bd_OB_tRNA"/>
</dbReference>
<dbReference type="CDD" id="cd04323">
    <property type="entry name" value="AsnRS_cyto_like_N"/>
    <property type="match status" value="1"/>
</dbReference>
<dbReference type="InterPro" id="IPR004522">
    <property type="entry name" value="Asn-tRNA-ligase"/>
</dbReference>
<evidence type="ECO:0000259" key="10">
    <source>
        <dbReference type="PROSITE" id="PS50862"/>
    </source>
</evidence>
<dbReference type="InterPro" id="IPR002312">
    <property type="entry name" value="Asp/Asn-tRNA-synth_IIb"/>
</dbReference>
<dbReference type="GO" id="GO:0016740">
    <property type="term" value="F:transferase activity"/>
    <property type="evidence" value="ECO:0007669"/>
    <property type="project" value="UniProtKB-ARBA"/>
</dbReference>
<dbReference type="InterPro" id="IPR012340">
    <property type="entry name" value="NA-bd_OB-fold"/>
</dbReference>
<keyword evidence="4 9" id="KW-0436">Ligase</keyword>
<dbReference type="InterPro" id="IPR006195">
    <property type="entry name" value="aa-tRNA-synth_II"/>
</dbReference>
<keyword evidence="3 9" id="KW-0963">Cytoplasm</keyword>
<dbReference type="NCBIfam" id="NF003483">
    <property type="entry name" value="PRK05159.1"/>
    <property type="match status" value="1"/>
</dbReference>
<dbReference type="SUPFAM" id="SSF55681">
    <property type="entry name" value="Class II aaRS and biotin synthetases"/>
    <property type="match status" value="1"/>
</dbReference>
<evidence type="ECO:0000256" key="1">
    <source>
        <dbReference type="ARBA" id="ARBA00004496"/>
    </source>
</evidence>
<reference evidence="11 13" key="1">
    <citation type="submission" date="2016-08" db="EMBL/GenBank/DDBJ databases">
        <title>A novel genetic cassette of butanologenic Thermoanaerobacterium thermosaccharolyticum that directly convert cellulose to butanol.</title>
        <authorList>
            <person name="Li T."/>
            <person name="He J."/>
        </authorList>
    </citation>
    <scope>NUCLEOTIDE SEQUENCE [LARGE SCALE GENOMIC DNA]</scope>
    <source>
        <strain evidence="11 13">TG57</strain>
    </source>
</reference>
<dbReference type="GO" id="GO:0006421">
    <property type="term" value="P:asparaginyl-tRNA aminoacylation"/>
    <property type="evidence" value="ECO:0007669"/>
    <property type="project" value="UniProtKB-UniRule"/>
</dbReference>
<accession>A0A231VHA3</accession>
<dbReference type="Proteomes" id="UP000215301">
    <property type="component" value="Unassembled WGS sequence"/>
</dbReference>
<evidence type="ECO:0000256" key="8">
    <source>
        <dbReference type="ARBA" id="ARBA00023146"/>
    </source>
</evidence>
<dbReference type="NCBIfam" id="NF003037">
    <property type="entry name" value="PRK03932.1"/>
    <property type="match status" value="1"/>
</dbReference>
<dbReference type="CDD" id="cd00776">
    <property type="entry name" value="AsxRS_core"/>
    <property type="match status" value="1"/>
</dbReference>
<dbReference type="GO" id="GO:0004815">
    <property type="term" value="F:aspartate-tRNA ligase activity"/>
    <property type="evidence" value="ECO:0007669"/>
    <property type="project" value="InterPro"/>
</dbReference>
<evidence type="ECO:0000313" key="13">
    <source>
        <dbReference type="Proteomes" id="UP000214975"/>
    </source>
</evidence>
<comment type="subcellular location">
    <subcellularLocation>
        <location evidence="1 9">Cytoplasm</location>
    </subcellularLocation>
</comment>
<comment type="catalytic activity">
    <reaction evidence="9">
        <text>tRNA(Asn) + L-asparagine + ATP = L-asparaginyl-tRNA(Asn) + AMP + diphosphate + H(+)</text>
        <dbReference type="Rhea" id="RHEA:11180"/>
        <dbReference type="Rhea" id="RHEA-COMP:9659"/>
        <dbReference type="Rhea" id="RHEA-COMP:9674"/>
        <dbReference type="ChEBI" id="CHEBI:15378"/>
        <dbReference type="ChEBI" id="CHEBI:30616"/>
        <dbReference type="ChEBI" id="CHEBI:33019"/>
        <dbReference type="ChEBI" id="CHEBI:58048"/>
        <dbReference type="ChEBI" id="CHEBI:78442"/>
        <dbReference type="ChEBI" id="CHEBI:78515"/>
        <dbReference type="ChEBI" id="CHEBI:456215"/>
        <dbReference type="EC" id="6.1.1.22"/>
    </reaction>
</comment>
<reference evidence="12 14" key="2">
    <citation type="submission" date="2017-06" db="EMBL/GenBank/DDBJ databases">
        <title>Isolation and characterization of a thermophilic and butanogenic Thermoanaerobacterium thermosaccharolyticum M5 capable of efficient degradation of hemicellulose.</title>
        <authorList>
            <person name="Xin F."/>
            <person name="Jiang Y."/>
        </authorList>
    </citation>
    <scope>NUCLEOTIDE SEQUENCE [LARGE SCALE GENOMIC DNA]</scope>
    <source>
        <strain evidence="12 14">M5</strain>
    </source>
</reference>
<evidence type="ECO:0000256" key="3">
    <source>
        <dbReference type="ARBA" id="ARBA00022490"/>
    </source>
</evidence>
<organism evidence="12 14">
    <name type="scientific">Thermoanaerobacterium thermosaccharolyticum</name>
    <name type="common">Clostridium thermosaccharolyticum</name>
    <dbReference type="NCBI Taxonomy" id="1517"/>
    <lineage>
        <taxon>Bacteria</taxon>
        <taxon>Bacillati</taxon>
        <taxon>Bacillota</taxon>
        <taxon>Clostridia</taxon>
        <taxon>Thermoanaerobacterales</taxon>
        <taxon>Thermoanaerobacteraceae</taxon>
        <taxon>Thermoanaerobacterium</taxon>
    </lineage>
</organism>
<dbReference type="Gene3D" id="3.30.930.10">
    <property type="entry name" value="Bira Bifunctional Protein, Domain 2"/>
    <property type="match status" value="1"/>
</dbReference>
<evidence type="ECO:0000313" key="11">
    <source>
        <dbReference type="EMBL" id="AST59066.1"/>
    </source>
</evidence>
<keyword evidence="7 9" id="KW-0648">Protein biosynthesis</keyword>
<dbReference type="GO" id="GO:0005524">
    <property type="term" value="F:ATP binding"/>
    <property type="evidence" value="ECO:0007669"/>
    <property type="project" value="UniProtKB-UniRule"/>
</dbReference>
<evidence type="ECO:0000256" key="2">
    <source>
        <dbReference type="ARBA" id="ARBA00005312"/>
    </source>
</evidence>
<dbReference type="PANTHER" id="PTHR22594:SF34">
    <property type="entry name" value="ASPARAGINE--TRNA LIGASE, MITOCHONDRIAL-RELATED"/>
    <property type="match status" value="1"/>
</dbReference>
<evidence type="ECO:0000313" key="12">
    <source>
        <dbReference type="EMBL" id="OXT07570.1"/>
    </source>
</evidence>
<name>A0A231VHA3_THETR</name>
<dbReference type="EMBL" id="CP016893">
    <property type="protein sequence ID" value="AST59066.1"/>
    <property type="molecule type" value="Genomic_DNA"/>
</dbReference>
<dbReference type="InterPro" id="IPR004364">
    <property type="entry name" value="Aa-tRNA-synt_II"/>
</dbReference>
<keyword evidence="5 9" id="KW-0547">Nucleotide-binding</keyword>
<dbReference type="InterPro" id="IPR004523">
    <property type="entry name" value="Asp-tRNA_synthase_2"/>
</dbReference>
<evidence type="ECO:0000256" key="9">
    <source>
        <dbReference type="HAMAP-Rule" id="MF_00534"/>
    </source>
</evidence>
<dbReference type="RefSeq" id="WP_094045048.1">
    <property type="nucleotide sequence ID" value="NZ_CP016893.1"/>
</dbReference>
<evidence type="ECO:0000256" key="7">
    <source>
        <dbReference type="ARBA" id="ARBA00022917"/>
    </source>
</evidence>
<proteinExistence type="inferred from homology"/>
<dbReference type="GO" id="GO:0006422">
    <property type="term" value="P:aspartyl-tRNA aminoacylation"/>
    <property type="evidence" value="ECO:0007669"/>
    <property type="project" value="InterPro"/>
</dbReference>
<dbReference type="Pfam" id="PF00152">
    <property type="entry name" value="tRNA-synt_2"/>
    <property type="match status" value="1"/>
</dbReference>
<dbReference type="PROSITE" id="PS50862">
    <property type="entry name" value="AA_TRNA_LIGASE_II"/>
    <property type="match status" value="1"/>
</dbReference>
<dbReference type="Proteomes" id="UP000214975">
    <property type="component" value="Chromosome"/>
</dbReference>
<dbReference type="AlphaFoldDB" id="A0A231VHA3"/>
<dbReference type="GO" id="GO:0005737">
    <property type="term" value="C:cytoplasm"/>
    <property type="evidence" value="ECO:0007669"/>
    <property type="project" value="UniProtKB-SubCell"/>
</dbReference>
<evidence type="ECO:0000256" key="4">
    <source>
        <dbReference type="ARBA" id="ARBA00022598"/>
    </source>
</evidence>
<comment type="subunit">
    <text evidence="9">Homodimer.</text>
</comment>
<dbReference type="PRINTS" id="PR01042">
    <property type="entry name" value="TRNASYNTHASP"/>
</dbReference>
<dbReference type="NCBIfam" id="TIGR00458">
    <property type="entry name" value="aspS_nondisc"/>
    <property type="match status" value="1"/>
</dbReference>
<keyword evidence="6 9" id="KW-0067">ATP-binding</keyword>
<dbReference type="HAMAP" id="MF_00534">
    <property type="entry name" value="Asn_tRNA_synth"/>
    <property type="match status" value="1"/>
</dbReference>
<dbReference type="NCBIfam" id="TIGR00457">
    <property type="entry name" value="asnS"/>
    <property type="match status" value="1"/>
</dbReference>
<sequence>MKMNIIRISEMKDFVGEEVTIKGWLYNKRSSGKIKFLIIRDGSGFVQGVVVKNEVAEDVFELCDKLTQESSITVTGVVRKDDRSPYGYELTISNIKLIQMAFNDYPISLKEHGVDFLLDNRHLWIRTPKQHAILSIRHEVIKAIQEFLNNNGFVRIDSPIITPSTCEGTSDLFQIDYFGENAYLSQTGQLYQEAAAMALGKVYSFGPTFRAEKSKTRRHLNEFWMVEPEMSFVDHYENMEIQEKLVEYIVQSVLENRSKELKELGRDLSKLEKIKTPFPRLTYDEAIEMLKKNGYEIEWGNDLGSPDETFLSNQFDKPVFITEYPAKCKAFYMQPKEDRPEVVMCADLLAPEGYGEIIGGSQRIHDYDLLIKRLKEENLPLEMYDWYIDLRKYGSVPHSGFGLGIERTVAWITNTEHVRECIPFPRTLSRIRP</sequence>
<evidence type="ECO:0000256" key="6">
    <source>
        <dbReference type="ARBA" id="ARBA00022840"/>
    </source>
</evidence>
<protein>
    <recommendedName>
        <fullName evidence="9">Asparagine--tRNA ligase</fullName>
        <ecNumber evidence="9">6.1.1.22</ecNumber>
    </recommendedName>
    <alternativeName>
        <fullName evidence="9">Asparaginyl-tRNA synthetase</fullName>
        <shortName evidence="9">AsnRS</shortName>
    </alternativeName>
</protein>
<comment type="similarity">
    <text evidence="2">Belongs to the class-II aminoacyl-tRNA synthetase family. Type 2 subfamily.</text>
</comment>
<dbReference type="EMBL" id="NKHD01000020">
    <property type="protein sequence ID" value="OXT07570.1"/>
    <property type="molecule type" value="Genomic_DNA"/>
</dbReference>
<keyword evidence="8 9" id="KW-0030">Aminoacyl-tRNA synthetase</keyword>
<dbReference type="EC" id="6.1.1.22" evidence="9"/>
<evidence type="ECO:0000313" key="14">
    <source>
        <dbReference type="Proteomes" id="UP000215301"/>
    </source>
</evidence>
<feature type="domain" description="Aminoacyl-transfer RNA synthetases class-II family profile" evidence="10">
    <location>
        <begin position="134"/>
        <end position="433"/>
    </location>
</feature>
<dbReference type="Gene3D" id="2.40.50.140">
    <property type="entry name" value="Nucleic acid-binding proteins"/>
    <property type="match status" value="1"/>
</dbReference>
<evidence type="ECO:0000256" key="5">
    <source>
        <dbReference type="ARBA" id="ARBA00022741"/>
    </source>
</evidence>
<dbReference type="InterPro" id="IPR045864">
    <property type="entry name" value="aa-tRNA-synth_II/BPL/LPL"/>
</dbReference>
<dbReference type="GO" id="GO:0003676">
    <property type="term" value="F:nucleic acid binding"/>
    <property type="evidence" value="ECO:0007669"/>
    <property type="project" value="InterPro"/>
</dbReference>
<dbReference type="SUPFAM" id="SSF50249">
    <property type="entry name" value="Nucleic acid-binding proteins"/>
    <property type="match status" value="1"/>
</dbReference>